<dbReference type="EMBL" id="GL890941">
    <property type="protein sequence ID" value="EGJ31230.1"/>
    <property type="molecule type" value="Genomic_DNA"/>
</dbReference>
<accession>F4XW41</accession>
<dbReference type="Proteomes" id="UP000003959">
    <property type="component" value="Unassembled WGS sequence"/>
</dbReference>
<proteinExistence type="predicted"/>
<keyword evidence="2" id="KW-1185">Reference proteome</keyword>
<evidence type="ECO:0000313" key="1">
    <source>
        <dbReference type="EMBL" id="EGJ31230.1"/>
    </source>
</evidence>
<dbReference type="RefSeq" id="WP_008187418.1">
    <property type="nucleotide sequence ID" value="NZ_GL890941.1"/>
</dbReference>
<evidence type="ECO:0000313" key="2">
    <source>
        <dbReference type="Proteomes" id="UP000003959"/>
    </source>
</evidence>
<gene>
    <name evidence="1" type="ORF">LYNGBM3L_41960</name>
</gene>
<sequence>MTTTNSFLNLKWERKFEDNAMSDPDREMEMRSPQLLQQQVQEQVDQAKTEARKEEVIDIYEDLLTTIWSRIMPTLGRVTVVSIMERALALTTEKYPLIGYLESSAEGISFEVFRQKVSPEQRLLIPEALKELVTTLIDILAILTGDILVRQLLKEIEGKKLI</sequence>
<protein>
    <submittedName>
        <fullName evidence="1">Uncharacterized protein</fullName>
    </submittedName>
</protein>
<name>F4XW41_9CYAN</name>
<reference evidence="2" key="1">
    <citation type="journal article" date="2011" name="Proc. Natl. Acad. Sci. U.S.A.">
        <title>Genomic insights into the physiology and ecology of the marine filamentous cyanobacterium Lyngbya majuscula.</title>
        <authorList>
            <person name="Jones A.C."/>
            <person name="Monroe E.A."/>
            <person name="Podell S."/>
            <person name="Hess W.R."/>
            <person name="Klages S."/>
            <person name="Esquenazi E."/>
            <person name="Niessen S."/>
            <person name="Hoover H."/>
            <person name="Rothmann M."/>
            <person name="Lasken R.S."/>
            <person name="Yates J.R.III."/>
            <person name="Reinhardt R."/>
            <person name="Kube M."/>
            <person name="Burkart M.D."/>
            <person name="Allen E.E."/>
            <person name="Dorrestein P.C."/>
            <person name="Gerwick W.H."/>
            <person name="Gerwick L."/>
        </authorList>
    </citation>
    <scope>NUCLEOTIDE SEQUENCE [LARGE SCALE GENOMIC DNA]</scope>
    <source>
        <strain evidence="2">3L</strain>
    </source>
</reference>
<dbReference type="HOGENOM" id="CLU_138482_0_0_3"/>
<dbReference type="AlphaFoldDB" id="F4XW41"/>
<dbReference type="eggNOG" id="ENOG5032VRT">
    <property type="taxonomic scope" value="Bacteria"/>
</dbReference>
<organism evidence="1 2">
    <name type="scientific">Moorena producens 3L</name>
    <dbReference type="NCBI Taxonomy" id="489825"/>
    <lineage>
        <taxon>Bacteria</taxon>
        <taxon>Bacillati</taxon>
        <taxon>Cyanobacteriota</taxon>
        <taxon>Cyanophyceae</taxon>
        <taxon>Coleofasciculales</taxon>
        <taxon>Coleofasciculaceae</taxon>
        <taxon>Moorena</taxon>
    </lineage>
</organism>